<dbReference type="GO" id="GO:0005829">
    <property type="term" value="C:cytosol"/>
    <property type="evidence" value="ECO:0007669"/>
    <property type="project" value="TreeGrafter"/>
</dbReference>
<dbReference type="GO" id="GO:0003700">
    <property type="term" value="F:DNA-binding transcription factor activity"/>
    <property type="evidence" value="ECO:0007669"/>
    <property type="project" value="TreeGrafter"/>
</dbReference>
<keyword evidence="3" id="KW-1185">Reference proteome</keyword>
<dbReference type="PANTHER" id="PTHR33221:SF4">
    <property type="entry name" value="HTH-TYPE TRANSCRIPTIONAL REPRESSOR NSRR"/>
    <property type="match status" value="1"/>
</dbReference>
<dbReference type="InterPro" id="IPR030489">
    <property type="entry name" value="TR_Rrf2-type_CS"/>
</dbReference>
<dbReference type="PROSITE" id="PS51197">
    <property type="entry name" value="HTH_RRF2_2"/>
    <property type="match status" value="1"/>
</dbReference>
<gene>
    <name evidence="2" type="ORF">Aam_109_013</name>
</gene>
<dbReference type="Pfam" id="PF02082">
    <property type="entry name" value="Rrf2"/>
    <property type="match status" value="1"/>
</dbReference>
<protein>
    <submittedName>
        <fullName evidence="2">Transcriptional regulator BadM/Rrf13</fullName>
    </submittedName>
</protein>
<evidence type="ECO:0000313" key="3">
    <source>
        <dbReference type="Proteomes" id="UP000032668"/>
    </source>
</evidence>
<dbReference type="Gene3D" id="1.10.10.10">
    <property type="entry name" value="Winged helix-like DNA-binding domain superfamily/Winged helix DNA-binding domain"/>
    <property type="match status" value="1"/>
</dbReference>
<name>A0A0D6PLK7_9PROT</name>
<dbReference type="InterPro" id="IPR036390">
    <property type="entry name" value="WH_DNA-bd_sf"/>
</dbReference>
<dbReference type="InterPro" id="IPR000944">
    <property type="entry name" value="Tscrpt_reg_Rrf2"/>
</dbReference>
<evidence type="ECO:0000313" key="2">
    <source>
        <dbReference type="EMBL" id="GAN81664.1"/>
    </source>
</evidence>
<dbReference type="AlphaFoldDB" id="A0A0D6PLK7"/>
<sequence>MHLTRFTDYGLRTLIYLALAPEKLAMIAEISQAYQISENHMTKVVHRLGQAGLIDTIRGRNGGIRLARAADQIGIGDVVRALEPEMALAECQGAGSCAIRGACRLESILDEALAAMLAVLDRYTLADVASPQHAALRRRLGYESLLPPAGG</sequence>
<dbReference type="OrthoDB" id="9795923at2"/>
<dbReference type="PANTHER" id="PTHR33221">
    <property type="entry name" value="WINGED HELIX-TURN-HELIX TRANSCRIPTIONAL REGULATOR, RRF2 FAMILY"/>
    <property type="match status" value="1"/>
</dbReference>
<dbReference type="EMBL" id="BANC01000107">
    <property type="protein sequence ID" value="GAN81664.1"/>
    <property type="molecule type" value="Genomic_DNA"/>
</dbReference>
<accession>A0A0D6PLK7</accession>
<comment type="caution">
    <text evidence="2">The sequence shown here is derived from an EMBL/GenBank/DDBJ whole genome shotgun (WGS) entry which is preliminary data.</text>
</comment>
<organism evidence="2 3">
    <name type="scientific">Acidocella aminolytica 101 = DSM 11237</name>
    <dbReference type="NCBI Taxonomy" id="1120923"/>
    <lineage>
        <taxon>Bacteria</taxon>
        <taxon>Pseudomonadati</taxon>
        <taxon>Pseudomonadota</taxon>
        <taxon>Alphaproteobacteria</taxon>
        <taxon>Acetobacterales</taxon>
        <taxon>Acidocellaceae</taxon>
        <taxon>Acidocella</taxon>
    </lineage>
</organism>
<dbReference type="STRING" id="1120923.SAMN02746095_03624"/>
<proteinExistence type="predicted"/>
<evidence type="ECO:0000256" key="1">
    <source>
        <dbReference type="ARBA" id="ARBA00023125"/>
    </source>
</evidence>
<dbReference type="PROSITE" id="PS01332">
    <property type="entry name" value="HTH_RRF2_1"/>
    <property type="match status" value="1"/>
</dbReference>
<dbReference type="GO" id="GO:0003677">
    <property type="term" value="F:DNA binding"/>
    <property type="evidence" value="ECO:0007669"/>
    <property type="project" value="UniProtKB-KW"/>
</dbReference>
<dbReference type="NCBIfam" id="TIGR00738">
    <property type="entry name" value="rrf2_super"/>
    <property type="match status" value="1"/>
</dbReference>
<dbReference type="RefSeq" id="WP_048880052.1">
    <property type="nucleotide sequence ID" value="NZ_BANC01000107.1"/>
</dbReference>
<keyword evidence="1" id="KW-0238">DNA-binding</keyword>
<dbReference type="Proteomes" id="UP000032668">
    <property type="component" value="Unassembled WGS sequence"/>
</dbReference>
<dbReference type="SUPFAM" id="SSF46785">
    <property type="entry name" value="Winged helix' DNA-binding domain"/>
    <property type="match status" value="1"/>
</dbReference>
<reference evidence="2 3" key="1">
    <citation type="submission" date="2012-11" db="EMBL/GenBank/DDBJ databases">
        <title>Whole genome sequence of Acidocella aminolytica 101 = DSM 11237.</title>
        <authorList>
            <person name="Azuma Y."/>
            <person name="Higashiura N."/>
            <person name="Hirakawa H."/>
            <person name="Matsushita K."/>
        </authorList>
    </citation>
    <scope>NUCLEOTIDE SEQUENCE [LARGE SCALE GENOMIC DNA]</scope>
    <source>
        <strain evidence="3">101 / DSM 11237</strain>
    </source>
</reference>
<dbReference type="InterPro" id="IPR036388">
    <property type="entry name" value="WH-like_DNA-bd_sf"/>
</dbReference>